<gene>
    <name evidence="2" type="ORF">EV187_0212</name>
</gene>
<comment type="caution">
    <text evidence="2">The sequence shown here is derived from an EMBL/GenBank/DDBJ whole genome shotgun (WGS) entry which is preliminary data.</text>
</comment>
<reference evidence="2 3" key="1">
    <citation type="submission" date="2019-02" db="EMBL/GenBank/DDBJ databases">
        <title>Genomic Encyclopedia of Type Strains, Phase IV (KMG-IV): sequencing the most valuable type-strain genomes for metagenomic binning, comparative biology and taxonomic classification.</title>
        <authorList>
            <person name="Goeker M."/>
        </authorList>
    </citation>
    <scope>NUCLEOTIDE SEQUENCE [LARGE SCALE GENOMIC DNA]</scope>
    <source>
        <strain evidence="2 3">DSM 43045</strain>
    </source>
</reference>
<dbReference type="OrthoDB" id="9805852at2"/>
<protein>
    <submittedName>
        <fullName evidence="2">Glycine/D-amino acid oxidase-like deaminating enzyme</fullName>
    </submittedName>
</protein>
<evidence type="ECO:0000259" key="1">
    <source>
        <dbReference type="Pfam" id="PF01266"/>
    </source>
</evidence>
<dbReference type="GO" id="GO:0005737">
    <property type="term" value="C:cytoplasm"/>
    <property type="evidence" value="ECO:0007669"/>
    <property type="project" value="TreeGrafter"/>
</dbReference>
<name>A0A4Q7MHU3_9MICO</name>
<dbReference type="InterPro" id="IPR006076">
    <property type="entry name" value="FAD-dep_OxRdtase"/>
</dbReference>
<dbReference type="PANTHER" id="PTHR13847:SF285">
    <property type="entry name" value="FAD DEPENDENT OXIDOREDUCTASE DOMAIN-CONTAINING PROTEIN"/>
    <property type="match status" value="1"/>
</dbReference>
<dbReference type="Pfam" id="PF01266">
    <property type="entry name" value="DAO"/>
    <property type="match status" value="1"/>
</dbReference>
<organism evidence="2 3">
    <name type="scientific">Agromyces ramosus</name>
    <dbReference type="NCBI Taxonomy" id="33879"/>
    <lineage>
        <taxon>Bacteria</taxon>
        <taxon>Bacillati</taxon>
        <taxon>Actinomycetota</taxon>
        <taxon>Actinomycetes</taxon>
        <taxon>Micrococcales</taxon>
        <taxon>Microbacteriaceae</taxon>
        <taxon>Agromyces</taxon>
    </lineage>
</organism>
<dbReference type="PANTHER" id="PTHR13847">
    <property type="entry name" value="SARCOSINE DEHYDROGENASE-RELATED"/>
    <property type="match status" value="1"/>
</dbReference>
<proteinExistence type="predicted"/>
<evidence type="ECO:0000313" key="3">
    <source>
        <dbReference type="Proteomes" id="UP000293289"/>
    </source>
</evidence>
<dbReference type="Gene3D" id="3.50.50.60">
    <property type="entry name" value="FAD/NAD(P)-binding domain"/>
    <property type="match status" value="1"/>
</dbReference>
<accession>A0A4Q7MHU3</accession>
<sequence>MAGAHQTTDGASATYRRSSFWLDDLVRSGRDDLVPRAPLAADARFDVCIVGGGLTGLWTAYSLAKADPRLRIAVLEREIAGFGASGRNGGWCSALFPRSPGSLERRHGFDATVAMRRAMVDTVDEVGRVARTEGIECDFERGGTVVFARNDVQRDFATADVAELRRFGVDRPDYWDQRTVGSRFGATGLDGDAPGAMFDPACARLHPAKLVRGLAEVVERLGVVLFERTEVIDWAAGSVRFRGVDSGVEGSVAARHVIIALEGYGSQRPRVRRRILPLYSLMIATEPLDDAIWDEIGIEHGQTFSDYRHLLIYGQRTADNRFAFGGRGARYHWGSTVDPAFERVDQVFDHLHGVLRDLFPAIGDAAVTHRWGGPLGVARDWHATASYNPKTGVGFAGGYVGDGLSTTNLAGRTLADLVLGRDSELTALPWANHRSPLWEPEPLRFAGANLGILGMQFADLEERITRRPSVTARLLAPLTGH</sequence>
<dbReference type="InterPro" id="IPR036188">
    <property type="entry name" value="FAD/NAD-bd_sf"/>
</dbReference>
<dbReference type="RefSeq" id="WP_130351194.1">
    <property type="nucleotide sequence ID" value="NZ_SGWY01000001.1"/>
</dbReference>
<dbReference type="AlphaFoldDB" id="A0A4Q7MHU3"/>
<dbReference type="Gene3D" id="3.30.9.10">
    <property type="entry name" value="D-Amino Acid Oxidase, subunit A, domain 2"/>
    <property type="match status" value="1"/>
</dbReference>
<evidence type="ECO:0000313" key="2">
    <source>
        <dbReference type="EMBL" id="RZS67791.1"/>
    </source>
</evidence>
<dbReference type="SUPFAM" id="SSF51905">
    <property type="entry name" value="FAD/NAD(P)-binding domain"/>
    <property type="match status" value="1"/>
</dbReference>
<dbReference type="Proteomes" id="UP000293289">
    <property type="component" value="Unassembled WGS sequence"/>
</dbReference>
<dbReference type="EMBL" id="SGWY01000001">
    <property type="protein sequence ID" value="RZS67791.1"/>
    <property type="molecule type" value="Genomic_DNA"/>
</dbReference>
<feature type="domain" description="FAD dependent oxidoreductase" evidence="1">
    <location>
        <begin position="46"/>
        <end position="417"/>
    </location>
</feature>
<keyword evidence="3" id="KW-1185">Reference proteome</keyword>